<keyword evidence="3" id="KW-0863">Zinc-finger</keyword>
<dbReference type="Pfam" id="PF05699">
    <property type="entry name" value="Dimer_Tnp_hAT"/>
    <property type="match status" value="1"/>
</dbReference>
<gene>
    <name evidence="7" type="primary">TRA1_1</name>
    <name evidence="7" type="ORF">g.13818</name>
</gene>
<keyword evidence="4" id="KW-0862">Zinc</keyword>
<evidence type="ECO:0000256" key="2">
    <source>
        <dbReference type="ARBA" id="ARBA00022723"/>
    </source>
</evidence>
<accession>A0A0A1WEP8</accession>
<dbReference type="InterPro" id="IPR052035">
    <property type="entry name" value="ZnF_BED_domain_contain"/>
</dbReference>
<dbReference type="EMBL" id="GBXI01016935">
    <property type="protein sequence ID" value="JAC97356.1"/>
    <property type="molecule type" value="Transcribed_RNA"/>
</dbReference>
<evidence type="ECO:0000259" key="6">
    <source>
        <dbReference type="Pfam" id="PF05699"/>
    </source>
</evidence>
<proteinExistence type="predicted"/>
<reference evidence="7" key="2">
    <citation type="journal article" date="2015" name="Gigascience">
        <title>Reconstructing a comprehensive transcriptome assembly of a white-pupal translocated strain of the pest fruit fly Bactrocera cucurbitae.</title>
        <authorList>
            <person name="Sim S.B."/>
            <person name="Calla B."/>
            <person name="Hall B."/>
            <person name="DeRego T."/>
            <person name="Geib S.M."/>
        </authorList>
    </citation>
    <scope>NUCLEOTIDE SEQUENCE</scope>
</reference>
<evidence type="ECO:0000256" key="3">
    <source>
        <dbReference type="ARBA" id="ARBA00022771"/>
    </source>
</evidence>
<keyword evidence="2" id="KW-0479">Metal-binding</keyword>
<comment type="subcellular location">
    <subcellularLocation>
        <location evidence="1">Nucleus</location>
    </subcellularLocation>
</comment>
<evidence type="ECO:0000256" key="1">
    <source>
        <dbReference type="ARBA" id="ARBA00004123"/>
    </source>
</evidence>
<keyword evidence="5" id="KW-0539">Nucleus</keyword>
<dbReference type="SUPFAM" id="SSF53098">
    <property type="entry name" value="Ribonuclease H-like"/>
    <property type="match status" value="1"/>
</dbReference>
<dbReference type="GO" id="GO:0005634">
    <property type="term" value="C:nucleus"/>
    <property type="evidence" value="ECO:0007669"/>
    <property type="project" value="UniProtKB-SubCell"/>
</dbReference>
<dbReference type="PANTHER" id="PTHR46481:SF10">
    <property type="entry name" value="ZINC FINGER BED DOMAIN-CONTAINING PROTEIN 39"/>
    <property type="match status" value="1"/>
</dbReference>
<feature type="domain" description="HAT C-terminal dimerisation" evidence="6">
    <location>
        <begin position="512"/>
        <end position="580"/>
    </location>
</feature>
<dbReference type="GO" id="GO:0046983">
    <property type="term" value="F:protein dimerization activity"/>
    <property type="evidence" value="ECO:0007669"/>
    <property type="project" value="InterPro"/>
</dbReference>
<evidence type="ECO:0000256" key="5">
    <source>
        <dbReference type="ARBA" id="ARBA00023242"/>
    </source>
</evidence>
<evidence type="ECO:0000256" key="4">
    <source>
        <dbReference type="ARBA" id="ARBA00022833"/>
    </source>
</evidence>
<dbReference type="InterPro" id="IPR012337">
    <property type="entry name" value="RNaseH-like_sf"/>
</dbReference>
<reference evidence="7" key="1">
    <citation type="submission" date="2014-11" db="EMBL/GenBank/DDBJ databases">
        <authorList>
            <person name="Geib S."/>
        </authorList>
    </citation>
    <scope>NUCLEOTIDE SEQUENCE</scope>
</reference>
<evidence type="ECO:0000313" key="7">
    <source>
        <dbReference type="EMBL" id="JAC97356.1"/>
    </source>
</evidence>
<dbReference type="PANTHER" id="PTHR46481">
    <property type="entry name" value="ZINC FINGER BED DOMAIN-CONTAINING PROTEIN 4"/>
    <property type="match status" value="1"/>
</dbReference>
<dbReference type="InterPro" id="IPR008906">
    <property type="entry name" value="HATC_C_dom"/>
</dbReference>
<name>A0A0A1WEP8_ZEUCU</name>
<dbReference type="AlphaFoldDB" id="A0A0A1WEP8"/>
<dbReference type="GO" id="GO:0008270">
    <property type="term" value="F:zinc ion binding"/>
    <property type="evidence" value="ECO:0007669"/>
    <property type="project" value="UniProtKB-KW"/>
</dbReference>
<organism evidence="7">
    <name type="scientific">Zeugodacus cucurbitae</name>
    <name type="common">Melon fruit fly</name>
    <name type="synonym">Bactrocera cucurbitae</name>
    <dbReference type="NCBI Taxonomy" id="28588"/>
    <lineage>
        <taxon>Eukaryota</taxon>
        <taxon>Metazoa</taxon>
        <taxon>Ecdysozoa</taxon>
        <taxon>Arthropoda</taxon>
        <taxon>Hexapoda</taxon>
        <taxon>Insecta</taxon>
        <taxon>Pterygota</taxon>
        <taxon>Neoptera</taxon>
        <taxon>Endopterygota</taxon>
        <taxon>Diptera</taxon>
        <taxon>Brachycera</taxon>
        <taxon>Muscomorpha</taxon>
        <taxon>Tephritoidea</taxon>
        <taxon>Tephritidae</taxon>
        <taxon>Zeugodacus</taxon>
        <taxon>Zeugodacus</taxon>
    </lineage>
</organism>
<sequence length="599" mass="68676">MDYNELFEILVDEKKIKCLTCGKLLSGTNIFNAKRHYALCHKIDISKARTPGECKTPARKSHDYININIDKAEFLRCCVGLVTMKNLPFRLFDDKEFFKALLEPYERKFGVVVNSHNLTHIIGDSSKNITDTIASRLKHKLISLKLDTASRMGKSVLAINVQYMQDFKICIHTLGIIRLQRKHKVKDINEELFNCLDAYGLGLQQVYSNTVDNGANFNKNSKILLDETRICEESEIGVEEQEDLQNAIVSVLSVERCAAHMLQLAAYDVLKTLASTLEECRILIKEVRTLVDAESSNAQILVLDNSKSWYSTYEMITMLQESQEAIEQQCTDMDEFDWQFVSNFIKAFQPLTQCTKRMQSEQYIFGDFYRDWLSCELELSDLGASIPYAAQLHAAMTTRKQILMENDAFIAALYLDPRFNFQGSMMLSAQQKISAENHLIKTYENMLRLQISLSGQNQYQQHTDSLPSTSSNTFSRLERHICEEMIMETKTEVEEVQNLRQKLNAFSCGRKLSLDTDILCYWKTYSLDKELRKLAEVVLAVPVTQVSVERAFSALSVISTKNRAKLNDATINNLVITNLNFDLWHFRENELNSVSSHCN</sequence>
<protein>
    <submittedName>
        <fullName evidence="7">Putative AC transposase</fullName>
    </submittedName>
</protein>